<evidence type="ECO:0000256" key="2">
    <source>
        <dbReference type="ARBA" id="ARBA00007331"/>
    </source>
</evidence>
<protein>
    <submittedName>
        <fullName evidence="5">RNase P subunit p30-domain-containing protein</fullName>
    </submittedName>
</protein>
<proteinExistence type="inferred from homology"/>
<accession>A0A1Y2BG44</accession>
<dbReference type="InterPro" id="IPR016195">
    <property type="entry name" value="Pol/histidinol_Pase-like"/>
</dbReference>
<name>A0A1Y2BG44_9TREE</name>
<sequence>MYFDLFLPFPSPRETLGEPSSSKKKKDKGKGRAQPSEPSSSTLTLKSCWDGIDIEDKEGFSKNVALSGHLGYNVIGCTIPIEPSSHAPDCPFRAHLPFPILDPRNTSSQMGSSGGGGGGGGRGGPSMVQVSRLHMRLDDSKVHCFTGGNTNTLKDWDLLSVLVTSDKALQLACTELANPGPNQISIISLPLHERPYHFRLNRKQIRQAQRLGVVFEILYSAALFPPSSVSAETARRYRQNWMTNAKEVVRVTGGKGVIFSSGPGGSAEGLRGPQDVVNLATILGMPANLAKDAVSQNPKMVLLKAQARRTYKAVLSMPKLVPAPGQPLPAPNVIENGKVSPKRPAENSAPPMSKKVKVA</sequence>
<dbReference type="GO" id="GO:0008033">
    <property type="term" value="P:tRNA processing"/>
    <property type="evidence" value="ECO:0007669"/>
    <property type="project" value="UniProtKB-KW"/>
</dbReference>
<dbReference type="EMBL" id="MCFC01000005">
    <property type="protein sequence ID" value="ORY33779.1"/>
    <property type="molecule type" value="Genomic_DNA"/>
</dbReference>
<feature type="region of interest" description="Disordered" evidence="4">
    <location>
        <begin position="1"/>
        <end position="44"/>
    </location>
</feature>
<feature type="compositionally biased region" description="Basic residues" evidence="4">
    <location>
        <begin position="22"/>
        <end position="31"/>
    </location>
</feature>
<dbReference type="PANTHER" id="PTHR13031">
    <property type="entry name" value="RIBONUCLEASE P SUBUNIT P30"/>
    <property type="match status" value="1"/>
</dbReference>
<evidence type="ECO:0000256" key="4">
    <source>
        <dbReference type="SAM" id="MobiDB-lite"/>
    </source>
</evidence>
<dbReference type="Proteomes" id="UP000193986">
    <property type="component" value="Unassembled WGS sequence"/>
</dbReference>
<feature type="region of interest" description="Disordered" evidence="4">
    <location>
        <begin position="325"/>
        <end position="359"/>
    </location>
</feature>
<dbReference type="OrthoDB" id="17948at2759"/>
<feature type="compositionally biased region" description="Gly residues" evidence="4">
    <location>
        <begin position="112"/>
        <end position="124"/>
    </location>
</feature>
<evidence type="ECO:0000313" key="6">
    <source>
        <dbReference type="Proteomes" id="UP000193986"/>
    </source>
</evidence>
<comment type="similarity">
    <text evidence="2">Belongs to the eukaryotic/archaeal RNase P protein component 3 family.</text>
</comment>
<reference evidence="5 6" key="1">
    <citation type="submission" date="2016-07" db="EMBL/GenBank/DDBJ databases">
        <title>Pervasive Adenine N6-methylation of Active Genes in Fungi.</title>
        <authorList>
            <consortium name="DOE Joint Genome Institute"/>
            <person name="Mondo S.J."/>
            <person name="Dannebaum R.O."/>
            <person name="Kuo R.C."/>
            <person name="Labutti K."/>
            <person name="Haridas S."/>
            <person name="Kuo A."/>
            <person name="Salamov A."/>
            <person name="Ahrendt S.R."/>
            <person name="Lipzen A."/>
            <person name="Sullivan W."/>
            <person name="Andreopoulos W.B."/>
            <person name="Clum A."/>
            <person name="Lindquist E."/>
            <person name="Daum C."/>
            <person name="Ramamoorthy G.K."/>
            <person name="Gryganskyi A."/>
            <person name="Culley D."/>
            <person name="Magnuson J.K."/>
            <person name="James T.Y."/>
            <person name="O'Malley M.A."/>
            <person name="Stajich J.E."/>
            <person name="Spatafora J.W."/>
            <person name="Visel A."/>
            <person name="Grigoriev I.V."/>
        </authorList>
    </citation>
    <scope>NUCLEOTIDE SEQUENCE [LARGE SCALE GENOMIC DNA]</scope>
    <source>
        <strain evidence="5 6">68-887.2</strain>
    </source>
</reference>
<dbReference type="InParanoid" id="A0A1Y2BG44"/>
<evidence type="ECO:0000256" key="1">
    <source>
        <dbReference type="ARBA" id="ARBA00004123"/>
    </source>
</evidence>
<dbReference type="GO" id="GO:0005655">
    <property type="term" value="C:nucleolar ribonuclease P complex"/>
    <property type="evidence" value="ECO:0007669"/>
    <property type="project" value="TreeGrafter"/>
</dbReference>
<dbReference type="SUPFAM" id="SSF89550">
    <property type="entry name" value="PHP domain-like"/>
    <property type="match status" value="1"/>
</dbReference>
<evidence type="ECO:0000256" key="3">
    <source>
        <dbReference type="ARBA" id="ARBA00022694"/>
    </source>
</evidence>
<keyword evidence="6" id="KW-1185">Reference proteome</keyword>
<dbReference type="InterPro" id="IPR002738">
    <property type="entry name" value="RNase_P_p30"/>
</dbReference>
<dbReference type="Gene3D" id="3.20.20.140">
    <property type="entry name" value="Metal-dependent hydrolases"/>
    <property type="match status" value="1"/>
</dbReference>
<dbReference type="GO" id="GO:0003723">
    <property type="term" value="F:RNA binding"/>
    <property type="evidence" value="ECO:0007669"/>
    <property type="project" value="TreeGrafter"/>
</dbReference>
<evidence type="ECO:0000313" key="5">
    <source>
        <dbReference type="EMBL" id="ORY33779.1"/>
    </source>
</evidence>
<dbReference type="STRING" id="71784.A0A1Y2BG44"/>
<keyword evidence="3" id="KW-0819">tRNA processing</keyword>
<dbReference type="Pfam" id="PF01876">
    <property type="entry name" value="RNase_P_p30"/>
    <property type="match status" value="1"/>
</dbReference>
<dbReference type="PANTHER" id="PTHR13031:SF0">
    <property type="entry name" value="RIBONUCLEASE P PROTEIN SUBUNIT P30"/>
    <property type="match status" value="1"/>
</dbReference>
<organism evidence="5 6">
    <name type="scientific">Naematelia encephala</name>
    <dbReference type="NCBI Taxonomy" id="71784"/>
    <lineage>
        <taxon>Eukaryota</taxon>
        <taxon>Fungi</taxon>
        <taxon>Dikarya</taxon>
        <taxon>Basidiomycota</taxon>
        <taxon>Agaricomycotina</taxon>
        <taxon>Tremellomycetes</taxon>
        <taxon>Tremellales</taxon>
        <taxon>Naemateliaceae</taxon>
        <taxon>Naematelia</taxon>
    </lineage>
</organism>
<gene>
    <name evidence="5" type="ORF">BCR39DRAFT_267828</name>
</gene>
<feature type="region of interest" description="Disordered" evidence="4">
    <location>
        <begin position="103"/>
        <end position="126"/>
    </location>
</feature>
<dbReference type="AlphaFoldDB" id="A0A1Y2BG44"/>
<comment type="subcellular location">
    <subcellularLocation>
        <location evidence="1">Nucleus</location>
    </subcellularLocation>
</comment>
<comment type="caution">
    <text evidence="5">The sequence shown here is derived from an EMBL/GenBank/DDBJ whole genome shotgun (WGS) entry which is preliminary data.</text>
</comment>